<dbReference type="PANTHER" id="PTHR23044">
    <property type="entry name" value="3'-5' EXONUCLEASE ERI1-RELATED"/>
    <property type="match status" value="1"/>
</dbReference>
<dbReference type="STRING" id="35608.A0A2U1LUB5"/>
<protein>
    <submittedName>
        <fullName evidence="1">Uncharacterized protein</fullName>
    </submittedName>
</protein>
<reference evidence="1 2" key="1">
    <citation type="journal article" date="2018" name="Mol. Plant">
        <title>The genome of Artemisia annua provides insight into the evolution of Asteraceae family and artemisinin biosynthesis.</title>
        <authorList>
            <person name="Shen Q."/>
            <person name="Zhang L."/>
            <person name="Liao Z."/>
            <person name="Wang S."/>
            <person name="Yan T."/>
            <person name="Shi P."/>
            <person name="Liu M."/>
            <person name="Fu X."/>
            <person name="Pan Q."/>
            <person name="Wang Y."/>
            <person name="Lv Z."/>
            <person name="Lu X."/>
            <person name="Zhang F."/>
            <person name="Jiang W."/>
            <person name="Ma Y."/>
            <person name="Chen M."/>
            <person name="Hao X."/>
            <person name="Li L."/>
            <person name="Tang Y."/>
            <person name="Lv G."/>
            <person name="Zhou Y."/>
            <person name="Sun X."/>
            <person name="Brodelius P.E."/>
            <person name="Rose J.K.C."/>
            <person name="Tang K."/>
        </authorList>
    </citation>
    <scope>NUCLEOTIDE SEQUENCE [LARGE SCALE GENOMIC DNA]</scope>
    <source>
        <strain evidence="2">cv. Huhao1</strain>
        <tissue evidence="1">Leaf</tissue>
    </source>
</reference>
<dbReference type="AlphaFoldDB" id="A0A2U1LUB5"/>
<name>A0A2U1LUB5_ARTAN</name>
<organism evidence="1 2">
    <name type="scientific">Artemisia annua</name>
    <name type="common">Sweet wormwood</name>
    <dbReference type="NCBI Taxonomy" id="35608"/>
    <lineage>
        <taxon>Eukaryota</taxon>
        <taxon>Viridiplantae</taxon>
        <taxon>Streptophyta</taxon>
        <taxon>Embryophyta</taxon>
        <taxon>Tracheophyta</taxon>
        <taxon>Spermatophyta</taxon>
        <taxon>Magnoliopsida</taxon>
        <taxon>eudicotyledons</taxon>
        <taxon>Gunneridae</taxon>
        <taxon>Pentapetalae</taxon>
        <taxon>asterids</taxon>
        <taxon>campanulids</taxon>
        <taxon>Asterales</taxon>
        <taxon>Asteraceae</taxon>
        <taxon>Asteroideae</taxon>
        <taxon>Anthemideae</taxon>
        <taxon>Artemisiinae</taxon>
        <taxon>Artemisia</taxon>
    </lineage>
</organism>
<dbReference type="OrthoDB" id="448399at2759"/>
<dbReference type="PANTHER" id="PTHR23044:SF61">
    <property type="entry name" value="3'-5' EXORIBONUCLEASE 1-RELATED"/>
    <property type="match status" value="1"/>
</dbReference>
<evidence type="ECO:0000313" key="1">
    <source>
        <dbReference type="EMBL" id="PWA52590.1"/>
    </source>
</evidence>
<dbReference type="InterPro" id="IPR051274">
    <property type="entry name" value="3-5_Exoribonuclease"/>
</dbReference>
<comment type="caution">
    <text evidence="1">The sequence shown here is derived from an EMBL/GenBank/DDBJ whole genome shotgun (WGS) entry which is preliminary data.</text>
</comment>
<evidence type="ECO:0000313" key="2">
    <source>
        <dbReference type="Proteomes" id="UP000245207"/>
    </source>
</evidence>
<dbReference type="EMBL" id="PKPP01007730">
    <property type="protein sequence ID" value="PWA52590.1"/>
    <property type="molecule type" value="Genomic_DNA"/>
</dbReference>
<sequence length="139" mass="15623">MFEQVDVISDCASVTLATTNPYMYQMQVDRGVTLSEGLLRHDKRLEKKGIKNANFPVFTCSNWDCRVKLESVDRGVTLSEGLLRHDKRLEKKGIKNANFPVFTCSNWDCRVKLESLPAINSGDRRWLMAAVTAVAVVTG</sequence>
<keyword evidence="2" id="KW-1185">Reference proteome</keyword>
<accession>A0A2U1LUB5</accession>
<dbReference type="Proteomes" id="UP000245207">
    <property type="component" value="Unassembled WGS sequence"/>
</dbReference>
<proteinExistence type="predicted"/>
<gene>
    <name evidence="1" type="ORF">CTI12_AA453840</name>
</gene>